<gene>
    <name evidence="2" type="ORF">HKK74_02045</name>
</gene>
<name>A0ABR7LHJ5_9ACTN</name>
<dbReference type="EMBL" id="JABVEC010000001">
    <property type="protein sequence ID" value="MBC6464286.1"/>
    <property type="molecule type" value="Genomic_DNA"/>
</dbReference>
<protein>
    <submittedName>
        <fullName evidence="2">Uncharacterized protein</fullName>
    </submittedName>
</protein>
<evidence type="ECO:0000313" key="3">
    <source>
        <dbReference type="Proteomes" id="UP000805614"/>
    </source>
</evidence>
<evidence type="ECO:0000313" key="2">
    <source>
        <dbReference type="EMBL" id="MBC6464286.1"/>
    </source>
</evidence>
<sequence>MPERIQPEQLAAYERVTDDASDGPWEATGDDHGSDGIEYGVWSPRSVQNGEYIAELITSEQPEADSVFIATARTAMPKLIAEVKEIHATACSLAEQIRRVREQHPREENASGPVCGGCVNAYEEPSAWPCPTIRALDGGEPGA</sequence>
<dbReference type="Proteomes" id="UP000805614">
    <property type="component" value="Unassembled WGS sequence"/>
</dbReference>
<dbReference type="RefSeq" id="WP_187241219.1">
    <property type="nucleotide sequence ID" value="NZ_BAAAOK010000011.1"/>
</dbReference>
<feature type="region of interest" description="Disordered" evidence="1">
    <location>
        <begin position="14"/>
        <end position="41"/>
    </location>
</feature>
<comment type="caution">
    <text evidence="2">The sequence shown here is derived from an EMBL/GenBank/DDBJ whole genome shotgun (WGS) entry which is preliminary data.</text>
</comment>
<evidence type="ECO:0000256" key="1">
    <source>
        <dbReference type="SAM" id="MobiDB-lite"/>
    </source>
</evidence>
<keyword evidence="3" id="KW-1185">Reference proteome</keyword>
<accession>A0ABR7LHJ5</accession>
<proteinExistence type="predicted"/>
<reference evidence="2 3" key="1">
    <citation type="submission" date="2020-06" db="EMBL/GenBank/DDBJ databases">
        <title>Actinomadura xiongansis sp. nov., isolated from soil of Baiyangdian.</title>
        <authorList>
            <person name="Zhang X."/>
        </authorList>
    </citation>
    <scope>NUCLEOTIDE SEQUENCE [LARGE SCALE GENOMIC DNA]</scope>
    <source>
        <strain evidence="2 3">HBUM206468</strain>
    </source>
</reference>
<organism evidence="2 3">
    <name type="scientific">Actinomadura alba</name>
    <dbReference type="NCBI Taxonomy" id="406431"/>
    <lineage>
        <taxon>Bacteria</taxon>
        <taxon>Bacillati</taxon>
        <taxon>Actinomycetota</taxon>
        <taxon>Actinomycetes</taxon>
        <taxon>Streptosporangiales</taxon>
        <taxon>Thermomonosporaceae</taxon>
        <taxon>Actinomadura</taxon>
    </lineage>
</organism>